<evidence type="ECO:0000256" key="1">
    <source>
        <dbReference type="ARBA" id="ARBA00010641"/>
    </source>
</evidence>
<dbReference type="Pfam" id="PF04542">
    <property type="entry name" value="Sigma70_r2"/>
    <property type="match status" value="1"/>
</dbReference>
<evidence type="ECO:0000256" key="6">
    <source>
        <dbReference type="RuleBase" id="RU000716"/>
    </source>
</evidence>
<dbReference type="InterPro" id="IPR007627">
    <property type="entry name" value="RNA_pol_sigma70_r2"/>
</dbReference>
<name>A0ABQ4TSP2_9HYPH</name>
<evidence type="ECO:0000259" key="7">
    <source>
        <dbReference type="Pfam" id="PF04542"/>
    </source>
</evidence>
<dbReference type="SUPFAM" id="SSF88659">
    <property type="entry name" value="Sigma3 and sigma4 domains of RNA polymerase sigma factors"/>
    <property type="match status" value="1"/>
</dbReference>
<evidence type="ECO:0000259" key="8">
    <source>
        <dbReference type="Pfam" id="PF08281"/>
    </source>
</evidence>
<keyword evidence="5 6" id="KW-0804">Transcription</keyword>
<dbReference type="CDD" id="cd06171">
    <property type="entry name" value="Sigma70_r4"/>
    <property type="match status" value="1"/>
</dbReference>
<dbReference type="InterPro" id="IPR013324">
    <property type="entry name" value="RNA_pol_sigma_r3/r4-like"/>
</dbReference>
<comment type="similarity">
    <text evidence="1 6">Belongs to the sigma-70 factor family. ECF subfamily.</text>
</comment>
<feature type="domain" description="RNA polymerase sigma-70 region 2" evidence="7">
    <location>
        <begin position="79"/>
        <end position="141"/>
    </location>
</feature>
<dbReference type="InterPro" id="IPR000838">
    <property type="entry name" value="RNA_pol_sigma70_ECF_CS"/>
</dbReference>
<evidence type="ECO:0000256" key="2">
    <source>
        <dbReference type="ARBA" id="ARBA00023015"/>
    </source>
</evidence>
<evidence type="ECO:0000256" key="3">
    <source>
        <dbReference type="ARBA" id="ARBA00023082"/>
    </source>
</evidence>
<keyword evidence="2 6" id="KW-0805">Transcription regulation</keyword>
<gene>
    <name evidence="9" type="ORF">MPOCJGCO_0415</name>
</gene>
<evidence type="ECO:0000256" key="5">
    <source>
        <dbReference type="ARBA" id="ARBA00023163"/>
    </source>
</evidence>
<evidence type="ECO:0000313" key="10">
    <source>
        <dbReference type="Proteomes" id="UP001055057"/>
    </source>
</evidence>
<keyword evidence="4 6" id="KW-0238">DNA-binding</keyword>
<evidence type="ECO:0000313" key="9">
    <source>
        <dbReference type="EMBL" id="GJE58336.1"/>
    </source>
</evidence>
<accession>A0ABQ4TSP2</accession>
<dbReference type="InterPro" id="IPR014284">
    <property type="entry name" value="RNA_pol_sigma-70_dom"/>
</dbReference>
<evidence type="ECO:0000256" key="4">
    <source>
        <dbReference type="ARBA" id="ARBA00023125"/>
    </source>
</evidence>
<organism evidence="9 10">
    <name type="scientific">Methylobacterium trifolii</name>
    <dbReference type="NCBI Taxonomy" id="1003092"/>
    <lineage>
        <taxon>Bacteria</taxon>
        <taxon>Pseudomonadati</taxon>
        <taxon>Pseudomonadota</taxon>
        <taxon>Alphaproteobacteria</taxon>
        <taxon>Hyphomicrobiales</taxon>
        <taxon>Methylobacteriaceae</taxon>
        <taxon>Methylobacterium</taxon>
    </lineage>
</organism>
<dbReference type="NCBIfam" id="TIGR02937">
    <property type="entry name" value="sigma70-ECF"/>
    <property type="match status" value="1"/>
</dbReference>
<reference evidence="9" key="2">
    <citation type="submission" date="2021-08" db="EMBL/GenBank/DDBJ databases">
        <authorList>
            <person name="Tani A."/>
            <person name="Ola A."/>
            <person name="Ogura Y."/>
            <person name="Katsura K."/>
            <person name="Hayashi T."/>
        </authorList>
    </citation>
    <scope>NUCLEOTIDE SEQUENCE</scope>
    <source>
        <strain evidence="9">DSM 23632</strain>
    </source>
</reference>
<keyword evidence="3 6" id="KW-0731">Sigma factor</keyword>
<dbReference type="Pfam" id="PF08281">
    <property type="entry name" value="Sigma70_r4_2"/>
    <property type="match status" value="1"/>
</dbReference>
<keyword evidence="10" id="KW-1185">Reference proteome</keyword>
<dbReference type="InterPro" id="IPR039425">
    <property type="entry name" value="RNA_pol_sigma-70-like"/>
</dbReference>
<comment type="caution">
    <text evidence="9">The sequence shown here is derived from an EMBL/GenBank/DDBJ whole genome shotgun (WGS) entry which is preliminary data.</text>
</comment>
<dbReference type="SUPFAM" id="SSF88946">
    <property type="entry name" value="Sigma2 domain of RNA polymerase sigma factors"/>
    <property type="match status" value="1"/>
</dbReference>
<dbReference type="PANTHER" id="PTHR43133:SF25">
    <property type="entry name" value="RNA POLYMERASE SIGMA FACTOR RFAY-RELATED"/>
    <property type="match status" value="1"/>
</dbReference>
<dbReference type="EMBL" id="BPRB01000027">
    <property type="protein sequence ID" value="GJE58336.1"/>
    <property type="molecule type" value="Genomic_DNA"/>
</dbReference>
<proteinExistence type="inferred from homology"/>
<reference evidence="9" key="1">
    <citation type="journal article" date="2021" name="Front. Microbiol.">
        <title>Comprehensive Comparative Genomics and Phenotyping of Methylobacterium Species.</title>
        <authorList>
            <person name="Alessa O."/>
            <person name="Ogura Y."/>
            <person name="Fujitani Y."/>
            <person name="Takami H."/>
            <person name="Hayashi T."/>
            <person name="Sahin N."/>
            <person name="Tani A."/>
        </authorList>
    </citation>
    <scope>NUCLEOTIDE SEQUENCE</scope>
    <source>
        <strain evidence="9">DSM 23632</strain>
    </source>
</reference>
<sequence>MPDMPVQFPSDESTDIPDVAYHAILLEHLSLPLQDYFTLTEREPLPVRLADLIAHFETRALERGRTVAFEFRDDLVKALPALRTFALSLCGDGSRADDLVQDTFVRAWTNWHRFTPGTNFTAWLFTILRNQLYTEMRKRKREIEDADGKHAGQMTILPAQEDSSTLQVVWSNIDALPLAQRQALLLVGAEGCTYEEAALKLGCQIGTVKSRVSRARACLAHSLGVTFDSQPHHVR</sequence>
<dbReference type="Gene3D" id="1.10.10.10">
    <property type="entry name" value="Winged helix-like DNA-binding domain superfamily/Winged helix DNA-binding domain"/>
    <property type="match status" value="1"/>
</dbReference>
<dbReference type="Gene3D" id="1.10.1740.10">
    <property type="match status" value="1"/>
</dbReference>
<dbReference type="PROSITE" id="PS01063">
    <property type="entry name" value="SIGMA70_ECF"/>
    <property type="match status" value="1"/>
</dbReference>
<dbReference type="InterPro" id="IPR036388">
    <property type="entry name" value="WH-like_DNA-bd_sf"/>
</dbReference>
<dbReference type="Proteomes" id="UP001055057">
    <property type="component" value="Unassembled WGS sequence"/>
</dbReference>
<dbReference type="InterPro" id="IPR013249">
    <property type="entry name" value="RNA_pol_sigma70_r4_t2"/>
</dbReference>
<dbReference type="InterPro" id="IPR013325">
    <property type="entry name" value="RNA_pol_sigma_r2"/>
</dbReference>
<protein>
    <recommendedName>
        <fullName evidence="6">RNA polymerase sigma factor</fullName>
    </recommendedName>
</protein>
<feature type="domain" description="RNA polymerase sigma factor 70 region 4 type 2" evidence="8">
    <location>
        <begin position="173"/>
        <end position="219"/>
    </location>
</feature>
<dbReference type="PANTHER" id="PTHR43133">
    <property type="entry name" value="RNA POLYMERASE ECF-TYPE SIGMA FACTO"/>
    <property type="match status" value="1"/>
</dbReference>